<organism evidence="3 4">
    <name type="scientific">Rhizopus microsporus</name>
    <dbReference type="NCBI Taxonomy" id="58291"/>
    <lineage>
        <taxon>Eukaryota</taxon>
        <taxon>Fungi</taxon>
        <taxon>Fungi incertae sedis</taxon>
        <taxon>Mucoromycota</taxon>
        <taxon>Mucoromycotina</taxon>
        <taxon>Mucoromycetes</taxon>
        <taxon>Mucorales</taxon>
        <taxon>Mucorineae</taxon>
        <taxon>Rhizopodaceae</taxon>
        <taxon>Rhizopus</taxon>
    </lineage>
</organism>
<feature type="compositionally biased region" description="Basic residues" evidence="1">
    <location>
        <begin position="37"/>
        <end position="50"/>
    </location>
</feature>
<keyword evidence="2" id="KW-0732">Signal</keyword>
<sequence length="115" mass="13012">MLSSFPSFSFLLFNLIHDMGNTTSNENSDSSKALTKIPKHLQPIKKKPTPKKSSSNSAPTQPGIIPRVKNTHHHSHNNRHHDNRCNNALGIARNDSSTSDLQFRWTQGRRFPNIE</sequence>
<dbReference type="Proteomes" id="UP000242381">
    <property type="component" value="Unassembled WGS sequence"/>
</dbReference>
<evidence type="ECO:0000313" key="4">
    <source>
        <dbReference type="Proteomes" id="UP000242381"/>
    </source>
</evidence>
<evidence type="ECO:0000313" key="3">
    <source>
        <dbReference type="EMBL" id="ORE14939.1"/>
    </source>
</evidence>
<proteinExistence type="predicted"/>
<evidence type="ECO:0000256" key="2">
    <source>
        <dbReference type="SAM" id="SignalP"/>
    </source>
</evidence>
<protein>
    <submittedName>
        <fullName evidence="3">Uncharacterized protein</fullName>
    </submittedName>
</protein>
<feature type="chain" id="PRO_5013253218" evidence="2">
    <location>
        <begin position="25"/>
        <end position="115"/>
    </location>
</feature>
<feature type="compositionally biased region" description="Basic residues" evidence="1">
    <location>
        <begin position="69"/>
        <end position="82"/>
    </location>
</feature>
<feature type="compositionally biased region" description="Polar residues" evidence="1">
    <location>
        <begin position="21"/>
        <end position="33"/>
    </location>
</feature>
<dbReference type="VEuPathDB" id="FungiDB:BCV72DRAFT_280524"/>
<feature type="compositionally biased region" description="Polar residues" evidence="1">
    <location>
        <begin position="94"/>
        <end position="105"/>
    </location>
</feature>
<dbReference type="AlphaFoldDB" id="A0A1X0RSG1"/>
<feature type="region of interest" description="Disordered" evidence="1">
    <location>
        <begin position="21"/>
        <end position="115"/>
    </location>
</feature>
<gene>
    <name evidence="3" type="ORF">BCV71DRAFT_41189</name>
</gene>
<reference evidence="3 4" key="1">
    <citation type="journal article" date="2016" name="Proc. Natl. Acad. Sci. U.S.A.">
        <title>Lipid metabolic changes in an early divergent fungus govern the establishment of a mutualistic symbiosis with endobacteria.</title>
        <authorList>
            <person name="Lastovetsky O.A."/>
            <person name="Gaspar M.L."/>
            <person name="Mondo S.J."/>
            <person name="LaButti K.M."/>
            <person name="Sandor L."/>
            <person name="Grigoriev I.V."/>
            <person name="Henry S.A."/>
            <person name="Pawlowska T.E."/>
        </authorList>
    </citation>
    <scope>NUCLEOTIDE SEQUENCE [LARGE SCALE GENOMIC DNA]</scope>
    <source>
        <strain evidence="3 4">ATCC 11559</strain>
    </source>
</reference>
<evidence type="ECO:0000256" key="1">
    <source>
        <dbReference type="SAM" id="MobiDB-lite"/>
    </source>
</evidence>
<name>A0A1X0RSG1_RHIZD</name>
<accession>A0A1X0RSG1</accession>
<dbReference type="EMBL" id="KV921446">
    <property type="protein sequence ID" value="ORE14939.1"/>
    <property type="molecule type" value="Genomic_DNA"/>
</dbReference>
<feature type="signal peptide" evidence="2">
    <location>
        <begin position="1"/>
        <end position="24"/>
    </location>
</feature>